<dbReference type="Pfam" id="PF01532">
    <property type="entry name" value="Glyco_hydro_47"/>
    <property type="match status" value="1"/>
</dbReference>
<feature type="active site" evidence="10">
    <location>
        <position position="378"/>
    </location>
</feature>
<feature type="region of interest" description="Disordered" evidence="14">
    <location>
        <begin position="114"/>
        <end position="142"/>
    </location>
</feature>
<keyword evidence="17" id="KW-1185">Reference proteome</keyword>
<feature type="compositionally biased region" description="Basic and acidic residues" evidence="14">
    <location>
        <begin position="133"/>
        <end position="142"/>
    </location>
</feature>
<evidence type="ECO:0000313" key="16">
    <source>
        <dbReference type="EMBL" id="KAK4534768.1"/>
    </source>
</evidence>
<keyword evidence="6 11" id="KW-0106">Calcium</keyword>
<evidence type="ECO:0000256" key="11">
    <source>
        <dbReference type="PIRSR" id="PIRSR601382-2"/>
    </source>
</evidence>
<dbReference type="EC" id="3.2.1.-" evidence="13"/>
<keyword evidence="15" id="KW-0472">Membrane</keyword>
<dbReference type="Proteomes" id="UP001301350">
    <property type="component" value="Unassembled WGS sequence"/>
</dbReference>
<comment type="pathway">
    <text evidence="2">Protein modification; protein glycosylation.</text>
</comment>
<comment type="catalytic activity">
    <reaction evidence="9">
        <text>N(4)-(alpha-D-Man-(1-&gt;2)-alpha-D-Man-(1-&gt;2)-alpha-D-Man-(1-&gt;3)-[alpha-D-Man-(1-&gt;2)-alpha-D-Man-(1-&gt;3)-[alpha-D-Man-(1-&gt;2)-alpha-D-Man-(1-&gt;6)]-alpha-D-Man-(1-&gt;6)]-beta-D-Man-(1-&gt;4)-beta-D-GlcNAc-(1-&gt;4)-beta-D-GlcNAc)-L-asparaginyl-[protein] (N-glucan mannose isomer 9A1,2,3B1,2,3) + 4 H2O = N(4)-(alpha-D-Man-(1-&gt;3)-[alpha-D-Man-(1-&gt;3)-[alpha-D-Man-(1-&gt;6)]-alpha-D-Man-(1-&gt;6)]-beta-D-Man-(1-&gt;4)-beta-D-GlcNAc-(1-&gt;4)-beta-D-GlcNAc)-L-asparaginyl-[protein] (N-glucan mannose isomer 5A1,2) + 4 beta-D-mannose</text>
        <dbReference type="Rhea" id="RHEA:56008"/>
        <dbReference type="Rhea" id="RHEA-COMP:14356"/>
        <dbReference type="Rhea" id="RHEA-COMP:14367"/>
        <dbReference type="ChEBI" id="CHEBI:15377"/>
        <dbReference type="ChEBI" id="CHEBI:28563"/>
        <dbReference type="ChEBI" id="CHEBI:59087"/>
        <dbReference type="ChEBI" id="CHEBI:139493"/>
        <dbReference type="EC" id="3.2.1.113"/>
    </reaction>
</comment>
<dbReference type="Gene3D" id="1.50.10.10">
    <property type="match status" value="1"/>
</dbReference>
<organism evidence="16 17">
    <name type="scientific">Cyanidium caldarium</name>
    <name type="common">Red alga</name>
    <dbReference type="NCBI Taxonomy" id="2771"/>
    <lineage>
        <taxon>Eukaryota</taxon>
        <taxon>Rhodophyta</taxon>
        <taxon>Bangiophyceae</taxon>
        <taxon>Cyanidiales</taxon>
        <taxon>Cyanidiaceae</taxon>
        <taxon>Cyanidium</taxon>
    </lineage>
</organism>
<dbReference type="InterPro" id="IPR050749">
    <property type="entry name" value="Glycosyl_Hydrolase_47"/>
</dbReference>
<evidence type="ECO:0000256" key="7">
    <source>
        <dbReference type="ARBA" id="ARBA00023157"/>
    </source>
</evidence>
<dbReference type="GO" id="GO:0004571">
    <property type="term" value="F:mannosyl-oligosaccharide 1,2-alpha-mannosidase activity"/>
    <property type="evidence" value="ECO:0007669"/>
    <property type="project" value="UniProtKB-EC"/>
</dbReference>
<feature type="active site" evidence="10">
    <location>
        <position position="556"/>
    </location>
</feature>
<dbReference type="InterPro" id="IPR036026">
    <property type="entry name" value="Seven-hairpin_glycosidases"/>
</dbReference>
<evidence type="ECO:0000256" key="2">
    <source>
        <dbReference type="ARBA" id="ARBA00004922"/>
    </source>
</evidence>
<keyword evidence="13" id="KW-0326">Glycosidase</keyword>
<accession>A0AAV9IS93</accession>
<dbReference type="SUPFAM" id="SSF48225">
    <property type="entry name" value="Seven-hairpin glycosidases"/>
    <property type="match status" value="1"/>
</dbReference>
<feature type="active site" description="Proton donor" evidence="10">
    <location>
        <position position="520"/>
    </location>
</feature>
<evidence type="ECO:0000256" key="14">
    <source>
        <dbReference type="SAM" id="MobiDB-lite"/>
    </source>
</evidence>
<name>A0AAV9IS93_CYACA</name>
<evidence type="ECO:0000256" key="1">
    <source>
        <dbReference type="ARBA" id="ARBA00001913"/>
    </source>
</evidence>
<comment type="cofactor">
    <cofactor evidence="1 11">
        <name>Ca(2+)</name>
        <dbReference type="ChEBI" id="CHEBI:29108"/>
    </cofactor>
</comment>
<feature type="transmembrane region" description="Helical" evidence="15">
    <location>
        <begin position="73"/>
        <end position="93"/>
    </location>
</feature>
<gene>
    <name evidence="16" type="ORF">CDCA_CDCA02G0793</name>
</gene>
<evidence type="ECO:0000256" key="6">
    <source>
        <dbReference type="ARBA" id="ARBA00022837"/>
    </source>
</evidence>
<keyword evidence="5 13" id="KW-0378">Hydrolase</keyword>
<evidence type="ECO:0000256" key="12">
    <source>
        <dbReference type="PIRSR" id="PIRSR601382-3"/>
    </source>
</evidence>
<keyword evidence="15" id="KW-1133">Transmembrane helix</keyword>
<sequence>MSAPRLAAAAAVDEHRLNDAWPLYPSVPGKRRSRTAWDVGAQHCIAWRRWGQRVRRQTLIWWNGARRGASSTLLLLLLLLLAATGWLGLYGVIRAPPYRSASLSVAPAPPANSVPLATRHPRLVPPPPLHPGSPEHEESDPAYRREAVRRAFAHAWHGYKSFAWGHDELRPLNRTHNDWMNGIALTMIDALDTLYLMGMMDEFAAARDYLASGQHSFAKPQGKEVSVFEVNIRAMGGLMSAYHLSGDRVFLHKAEELGHLLYGAFHQRQPPAMPHRFCWFIRPPHLPRGALSQCQSGKVAFLSECGSLQLELRALAAATDDPLLQQLGVRADQVLRGIANQAPSDGMPSNLLMVDDGSSTVDGEKSGGRVINWGGTGDSYYEYVIKSYVQSRRTSSFWKYHTERVMDGLQYTVLRQGVLVPQEVPRRRRSRDRPHLLDDDEEDRTPANVSWPVRFSADTEIDSVEHLACFLPSLLVLAAPHQGGTLHRTHPRTQRYLQLGDELARLCYEMYRLNGGLAGENVIVVVDRNRTIQSPYADRPVVFIARDVSTYAQRPELLEALFYLWRATHNPKYREWGWRIFRAMESLTRVDTGGYVSCEDPEYGCRQPVDQMQSFFLAETLKYAYLLFTDDDVVDVLGSDWVLNTEGHPLRVSPS</sequence>
<comment type="caution">
    <text evidence="16">The sequence shown here is derived from an EMBL/GenBank/DDBJ whole genome shotgun (WGS) entry which is preliminary data.</text>
</comment>
<keyword evidence="4 11" id="KW-0479">Metal-binding</keyword>
<dbReference type="InterPro" id="IPR001382">
    <property type="entry name" value="Glyco_hydro_47"/>
</dbReference>
<dbReference type="GO" id="GO:0005975">
    <property type="term" value="P:carbohydrate metabolic process"/>
    <property type="evidence" value="ECO:0007669"/>
    <property type="project" value="InterPro"/>
</dbReference>
<dbReference type="PRINTS" id="PR00747">
    <property type="entry name" value="GLYHDRLASE47"/>
</dbReference>
<evidence type="ECO:0000256" key="13">
    <source>
        <dbReference type="RuleBase" id="RU361193"/>
    </source>
</evidence>
<evidence type="ECO:0000256" key="8">
    <source>
        <dbReference type="ARBA" id="ARBA00047669"/>
    </source>
</evidence>
<feature type="active site" description="Proton donor" evidence="10">
    <location>
        <position position="229"/>
    </location>
</feature>
<comment type="catalytic activity">
    <reaction evidence="8">
        <text>N(4)-(alpha-D-Man-(1-&gt;2)-alpha-D-Man-(1-&gt;2)-alpha-D-Man-(1-&gt;3)-[alpha-D-Man-(1-&gt;3)-[alpha-D-Man-(1-&gt;2)-alpha-D-Man-(1-&gt;6)]-alpha-D-Man-(1-&gt;6)]-beta-D-Man-(1-&gt;4)-beta-D-GlcNAc-(1-&gt;4)-beta-D-GlcNAc)-L-asparaginyl-[protein] (N-glucan mannose isomer 8A1,2,3B1,3) + 3 H2O = N(4)-(alpha-D-Man-(1-&gt;3)-[alpha-D-Man-(1-&gt;3)-[alpha-D-Man-(1-&gt;6)]-alpha-D-Man-(1-&gt;6)]-beta-D-Man-(1-&gt;4)-beta-D-GlcNAc-(1-&gt;4)-beta-D-GlcNAc)-L-asparaginyl-[protein] (N-glucan mannose isomer 5A1,2) + 3 beta-D-mannose</text>
        <dbReference type="Rhea" id="RHEA:56028"/>
        <dbReference type="Rhea" id="RHEA-COMP:14358"/>
        <dbReference type="Rhea" id="RHEA-COMP:14367"/>
        <dbReference type="ChEBI" id="CHEBI:15377"/>
        <dbReference type="ChEBI" id="CHEBI:28563"/>
        <dbReference type="ChEBI" id="CHEBI:59087"/>
        <dbReference type="ChEBI" id="CHEBI:60628"/>
        <dbReference type="EC" id="3.2.1.113"/>
    </reaction>
</comment>
<comment type="similarity">
    <text evidence="3 13">Belongs to the glycosyl hydrolase 47 family.</text>
</comment>
<feature type="binding site" evidence="11">
    <location>
        <position position="645"/>
    </location>
    <ligand>
        <name>Ca(2+)</name>
        <dbReference type="ChEBI" id="CHEBI:29108"/>
    </ligand>
</feature>
<dbReference type="GO" id="GO:0005509">
    <property type="term" value="F:calcium ion binding"/>
    <property type="evidence" value="ECO:0007669"/>
    <property type="project" value="InterPro"/>
</dbReference>
<feature type="region of interest" description="Disordered" evidence="14">
    <location>
        <begin position="425"/>
        <end position="444"/>
    </location>
</feature>
<proteinExistence type="inferred from homology"/>
<dbReference type="GO" id="GO:0005783">
    <property type="term" value="C:endoplasmic reticulum"/>
    <property type="evidence" value="ECO:0007669"/>
    <property type="project" value="TreeGrafter"/>
</dbReference>
<evidence type="ECO:0000256" key="3">
    <source>
        <dbReference type="ARBA" id="ARBA00007658"/>
    </source>
</evidence>
<evidence type="ECO:0000256" key="5">
    <source>
        <dbReference type="ARBA" id="ARBA00022801"/>
    </source>
</evidence>
<dbReference type="EMBL" id="JANCYW010000002">
    <property type="protein sequence ID" value="KAK4534768.1"/>
    <property type="molecule type" value="Genomic_DNA"/>
</dbReference>
<evidence type="ECO:0000256" key="9">
    <source>
        <dbReference type="ARBA" id="ARBA00048605"/>
    </source>
</evidence>
<dbReference type="PANTHER" id="PTHR11742:SF55">
    <property type="entry name" value="ENDOPLASMIC RETICULUM MANNOSYL-OLIGOSACCHARIDE 1,2-ALPHA-MANNOSIDASE"/>
    <property type="match status" value="1"/>
</dbReference>
<evidence type="ECO:0000256" key="15">
    <source>
        <dbReference type="SAM" id="Phobius"/>
    </source>
</evidence>
<protein>
    <recommendedName>
        <fullName evidence="13">alpha-1,2-Mannosidase</fullName>
        <ecNumber evidence="13">3.2.1.-</ecNumber>
    </recommendedName>
</protein>
<keyword evidence="15" id="KW-0812">Transmembrane</keyword>
<feature type="disulfide bond" evidence="12">
    <location>
        <begin position="469"/>
        <end position="507"/>
    </location>
</feature>
<evidence type="ECO:0000256" key="4">
    <source>
        <dbReference type="ARBA" id="ARBA00022723"/>
    </source>
</evidence>
<reference evidence="16 17" key="1">
    <citation type="submission" date="2022-07" db="EMBL/GenBank/DDBJ databases">
        <title>Genome-wide signatures of adaptation to extreme environments.</title>
        <authorList>
            <person name="Cho C.H."/>
            <person name="Yoon H.S."/>
        </authorList>
    </citation>
    <scope>NUCLEOTIDE SEQUENCE [LARGE SCALE GENOMIC DNA]</scope>
    <source>
        <strain evidence="16 17">DBV 063 E5</strain>
    </source>
</reference>
<dbReference type="AlphaFoldDB" id="A0AAV9IS93"/>
<keyword evidence="7 12" id="KW-1015">Disulfide bond</keyword>
<dbReference type="GO" id="GO:0016020">
    <property type="term" value="C:membrane"/>
    <property type="evidence" value="ECO:0007669"/>
    <property type="project" value="InterPro"/>
</dbReference>
<evidence type="ECO:0000313" key="17">
    <source>
        <dbReference type="Proteomes" id="UP001301350"/>
    </source>
</evidence>
<dbReference type="InterPro" id="IPR012341">
    <property type="entry name" value="6hp_glycosidase-like_sf"/>
</dbReference>
<dbReference type="PANTHER" id="PTHR11742">
    <property type="entry name" value="MANNOSYL-OLIGOSACCHARIDE ALPHA-1,2-MANNOSIDASE-RELATED"/>
    <property type="match status" value="1"/>
</dbReference>
<evidence type="ECO:0000256" key="10">
    <source>
        <dbReference type="PIRSR" id="PIRSR601382-1"/>
    </source>
</evidence>